<evidence type="ECO:0000256" key="4">
    <source>
        <dbReference type="ARBA" id="ARBA00023163"/>
    </source>
</evidence>
<evidence type="ECO:0000256" key="1">
    <source>
        <dbReference type="ARBA" id="ARBA00009437"/>
    </source>
</evidence>
<evidence type="ECO:0000259" key="5">
    <source>
        <dbReference type="PROSITE" id="PS50931"/>
    </source>
</evidence>
<dbReference type="GO" id="GO:0006351">
    <property type="term" value="P:DNA-templated transcription"/>
    <property type="evidence" value="ECO:0007669"/>
    <property type="project" value="TreeGrafter"/>
</dbReference>
<name>A0A1A7C3G0_9BURK</name>
<dbReference type="InterPro" id="IPR036390">
    <property type="entry name" value="WH_DNA-bd_sf"/>
</dbReference>
<proteinExistence type="inferred from homology"/>
<dbReference type="InterPro" id="IPR000847">
    <property type="entry name" value="LysR_HTH_N"/>
</dbReference>
<dbReference type="FunFam" id="1.10.10.10:FF:000001">
    <property type="entry name" value="LysR family transcriptional regulator"/>
    <property type="match status" value="1"/>
</dbReference>
<feature type="domain" description="HTH lysR-type" evidence="5">
    <location>
        <begin position="1"/>
        <end position="59"/>
    </location>
</feature>
<dbReference type="OrthoDB" id="9786526at2"/>
<gene>
    <name evidence="6" type="ORF">ASR47_1010144</name>
</gene>
<dbReference type="InterPro" id="IPR005119">
    <property type="entry name" value="LysR_subst-bd"/>
</dbReference>
<evidence type="ECO:0000313" key="6">
    <source>
        <dbReference type="EMBL" id="OBV39554.1"/>
    </source>
</evidence>
<dbReference type="Pfam" id="PF03466">
    <property type="entry name" value="LysR_substrate"/>
    <property type="match status" value="1"/>
</dbReference>
<dbReference type="AlphaFoldDB" id="A0A1A7C3G0"/>
<reference evidence="6 7" key="1">
    <citation type="submission" date="2016-04" db="EMBL/GenBank/DDBJ databases">
        <title>Draft genome sequence of Janthinobacterium psychrotolerans sp. nov., isolated from freshwater sediments in Denmark.</title>
        <authorList>
            <person name="Gong X."/>
            <person name="Skrivergaard S."/>
            <person name="Korsgaard B.S."/>
            <person name="Schreiber L."/>
            <person name="Marshall I.P."/>
            <person name="Finster K."/>
            <person name="Schramm A."/>
        </authorList>
    </citation>
    <scope>NUCLEOTIDE SEQUENCE [LARGE SCALE GENOMIC DNA]</scope>
    <source>
        <strain evidence="6 7">S3-2</strain>
    </source>
</reference>
<dbReference type="SUPFAM" id="SSF53850">
    <property type="entry name" value="Periplasmic binding protein-like II"/>
    <property type="match status" value="1"/>
</dbReference>
<dbReference type="PANTHER" id="PTHR30537:SF35">
    <property type="entry name" value="TRANSCRIPTIONAL REGULATORY PROTEIN"/>
    <property type="match status" value="1"/>
</dbReference>
<protein>
    <submittedName>
        <fullName evidence="6">DNA-binding transcriptional regulator, LysR family</fullName>
    </submittedName>
</protein>
<comment type="caution">
    <text evidence="6">The sequence shown here is derived from an EMBL/GenBank/DDBJ whole genome shotgun (WGS) entry which is preliminary data.</text>
</comment>
<dbReference type="InterPro" id="IPR058163">
    <property type="entry name" value="LysR-type_TF_proteobact-type"/>
</dbReference>
<dbReference type="RefSeq" id="WP_082988872.1">
    <property type="nucleotide sequence ID" value="NZ_LOCQ01000053.1"/>
</dbReference>
<dbReference type="PROSITE" id="PS50931">
    <property type="entry name" value="HTH_LYSR"/>
    <property type="match status" value="1"/>
</dbReference>
<dbReference type="PANTHER" id="PTHR30537">
    <property type="entry name" value="HTH-TYPE TRANSCRIPTIONAL REGULATOR"/>
    <property type="match status" value="1"/>
</dbReference>
<evidence type="ECO:0000256" key="2">
    <source>
        <dbReference type="ARBA" id="ARBA00023015"/>
    </source>
</evidence>
<keyword evidence="4" id="KW-0804">Transcription</keyword>
<dbReference type="FunFam" id="3.40.190.290:FF:000001">
    <property type="entry name" value="Transcriptional regulator, LysR family"/>
    <property type="match status" value="1"/>
</dbReference>
<dbReference type="Gene3D" id="1.10.10.10">
    <property type="entry name" value="Winged helix-like DNA-binding domain superfamily/Winged helix DNA-binding domain"/>
    <property type="match status" value="1"/>
</dbReference>
<comment type="similarity">
    <text evidence="1">Belongs to the LysR transcriptional regulatory family.</text>
</comment>
<dbReference type="InterPro" id="IPR036388">
    <property type="entry name" value="WH-like_DNA-bd_sf"/>
</dbReference>
<dbReference type="CDD" id="cd08422">
    <property type="entry name" value="PBP2_CrgA_like"/>
    <property type="match status" value="1"/>
</dbReference>
<dbReference type="Pfam" id="PF00126">
    <property type="entry name" value="HTH_1"/>
    <property type="match status" value="1"/>
</dbReference>
<organism evidence="6 7">
    <name type="scientific">Janthinobacterium psychrotolerans</name>
    <dbReference type="NCBI Taxonomy" id="1747903"/>
    <lineage>
        <taxon>Bacteria</taxon>
        <taxon>Pseudomonadati</taxon>
        <taxon>Pseudomonadota</taxon>
        <taxon>Betaproteobacteria</taxon>
        <taxon>Burkholderiales</taxon>
        <taxon>Oxalobacteraceae</taxon>
        <taxon>Janthinobacterium</taxon>
    </lineage>
</organism>
<dbReference type="STRING" id="1747903.ASR47_1010144"/>
<dbReference type="GO" id="GO:0003700">
    <property type="term" value="F:DNA-binding transcription factor activity"/>
    <property type="evidence" value="ECO:0007669"/>
    <property type="project" value="InterPro"/>
</dbReference>
<accession>A0A1A7C3G0</accession>
<evidence type="ECO:0000313" key="7">
    <source>
        <dbReference type="Proteomes" id="UP000092713"/>
    </source>
</evidence>
<dbReference type="Gene3D" id="3.40.190.290">
    <property type="match status" value="1"/>
</dbReference>
<dbReference type="Proteomes" id="UP000092713">
    <property type="component" value="Unassembled WGS sequence"/>
</dbReference>
<dbReference type="PROSITE" id="PS51257">
    <property type="entry name" value="PROKAR_LIPOPROTEIN"/>
    <property type="match status" value="1"/>
</dbReference>
<evidence type="ECO:0000256" key="3">
    <source>
        <dbReference type="ARBA" id="ARBA00023125"/>
    </source>
</evidence>
<sequence length="297" mass="32287">MDKLVAMQVFITTVACGSQSAAAQKLGLSRPVVSRYLGELEDWAGARLLHRTTRRLSLTDAGMEALARCRQLLEMAKSIQLSVGEPSGVPRGRLRITASTTLGRSVLTNMIAQFVELYPGVGVDMLLSDQTVSLVDERIDLAIRITNTLGPNVVARKLAQCRVLLCAAPAYLQRRAAPRHVEELSEHNCLLHSFYGKSTWTFRCGGEELAVPVTGNLSANDAAAIEQAVLYGAGLAMLPAYMALPLIDKGALVALLPECEAMPMDIYAIYATRKNMPVALSKLIEFLESRFKQARLG</sequence>
<keyword evidence="2" id="KW-0805">Transcription regulation</keyword>
<keyword evidence="3 6" id="KW-0238">DNA-binding</keyword>
<dbReference type="GO" id="GO:0043565">
    <property type="term" value="F:sequence-specific DNA binding"/>
    <property type="evidence" value="ECO:0007669"/>
    <property type="project" value="TreeGrafter"/>
</dbReference>
<keyword evidence="7" id="KW-1185">Reference proteome</keyword>
<dbReference type="SUPFAM" id="SSF46785">
    <property type="entry name" value="Winged helix' DNA-binding domain"/>
    <property type="match status" value="1"/>
</dbReference>
<dbReference type="EMBL" id="LOCQ01000053">
    <property type="protein sequence ID" value="OBV39554.1"/>
    <property type="molecule type" value="Genomic_DNA"/>
</dbReference>